<dbReference type="EnsemblMetazoa" id="GPAI026907-RA">
    <property type="protein sequence ID" value="GPAI026907-PA"/>
    <property type="gene ID" value="GPAI026907"/>
</dbReference>
<keyword evidence="1" id="KW-0175">Coiled coil</keyword>
<evidence type="ECO:0000256" key="1">
    <source>
        <dbReference type="SAM" id="Coils"/>
    </source>
</evidence>
<reference evidence="3" key="1">
    <citation type="submission" date="2014-03" db="EMBL/GenBank/DDBJ databases">
        <authorList>
            <person name="Aksoy S."/>
            <person name="Warren W."/>
            <person name="Wilson R.K."/>
        </authorList>
    </citation>
    <scope>NUCLEOTIDE SEQUENCE [LARGE SCALE GENOMIC DNA]</scope>
    <source>
        <strain evidence="3">IAEA</strain>
    </source>
</reference>
<sequence>MKIGQKIACLPLYNITAKRFTCLEKADLVGFKGSPVPKQFFNVILNKNNLRYFLCHLISEICRTNRFLADTLPFMQGLQARQQQQRIMRFYPHPDPQIYWEIPSSWSLFCRTPNKSWKRRPLEPKHTVLYWRDLEGAKIEWIMKKHLEFENWPDTRIRLEACLPIYYSVGARFIRLEKTLVGFKCSEMPLSLVEAREVKAYWRAVAREKRRLAKLKKKAAKEAKKKAAARAALRG</sequence>
<reference evidence="2" key="2">
    <citation type="submission" date="2020-05" db="UniProtKB">
        <authorList>
            <consortium name="EnsemblMetazoa"/>
        </authorList>
    </citation>
    <scope>IDENTIFICATION</scope>
    <source>
        <strain evidence="2">IAEA</strain>
    </source>
</reference>
<dbReference type="AlphaFoldDB" id="A0A1A9ZW52"/>
<feature type="coiled-coil region" evidence="1">
    <location>
        <begin position="205"/>
        <end position="232"/>
    </location>
</feature>
<name>A0A1A9ZW52_GLOPL</name>
<dbReference type="Proteomes" id="UP000092445">
    <property type="component" value="Unassembled WGS sequence"/>
</dbReference>
<protein>
    <submittedName>
        <fullName evidence="2">Uncharacterized protein</fullName>
    </submittedName>
</protein>
<evidence type="ECO:0000313" key="3">
    <source>
        <dbReference type="Proteomes" id="UP000092445"/>
    </source>
</evidence>
<keyword evidence="3" id="KW-1185">Reference proteome</keyword>
<organism evidence="2 3">
    <name type="scientific">Glossina pallidipes</name>
    <name type="common">Tsetse fly</name>
    <dbReference type="NCBI Taxonomy" id="7398"/>
    <lineage>
        <taxon>Eukaryota</taxon>
        <taxon>Metazoa</taxon>
        <taxon>Ecdysozoa</taxon>
        <taxon>Arthropoda</taxon>
        <taxon>Hexapoda</taxon>
        <taxon>Insecta</taxon>
        <taxon>Pterygota</taxon>
        <taxon>Neoptera</taxon>
        <taxon>Endopterygota</taxon>
        <taxon>Diptera</taxon>
        <taxon>Brachycera</taxon>
        <taxon>Muscomorpha</taxon>
        <taxon>Hippoboscoidea</taxon>
        <taxon>Glossinidae</taxon>
        <taxon>Glossina</taxon>
    </lineage>
</organism>
<evidence type="ECO:0000313" key="2">
    <source>
        <dbReference type="EnsemblMetazoa" id="GPAI026907-PA"/>
    </source>
</evidence>
<accession>A0A1A9ZW52</accession>
<dbReference type="VEuPathDB" id="VectorBase:GPAI026907"/>
<proteinExistence type="predicted"/>